<dbReference type="InterPro" id="IPR053728">
    <property type="entry name" value="Alginate_Permeability_Chnl"/>
</dbReference>
<keyword evidence="2" id="KW-0732">Signal</keyword>
<evidence type="ECO:0000259" key="3">
    <source>
        <dbReference type="Pfam" id="PF13372"/>
    </source>
</evidence>
<evidence type="ECO:0000256" key="1">
    <source>
        <dbReference type="SAM" id="MobiDB-lite"/>
    </source>
</evidence>
<gene>
    <name evidence="4" type="ORF">FTUN_5077</name>
</gene>
<evidence type="ECO:0000256" key="2">
    <source>
        <dbReference type="SAM" id="SignalP"/>
    </source>
</evidence>
<dbReference type="AlphaFoldDB" id="A0A6M5YWB4"/>
<sequence>MFRFKYGAARAGALAAVLGTGGAALAQDPAVPMTLPVPVSTAPAVPDAPPGPPGAQPAQPGAPAAAEPAPPACTTCESVFDWKKVPRVRPTPRAGFFPVPPTGPGYYSALDLLRGQALEAPPKYPYPRTSAILPSFFDVDNFAYLDDPKNTEHDFFDPLKRVHLGDNWLFTTGGEFRTRYENGYNDRLTKTDNVYQLTRTRVYADLWYRDDFRVFAEYIGAWSAYQDLAPLPIDQQKSGIQNLFADVKIADLGGDPVYVRGGRQELLFGSQRLVSTLDWANTRRTFQGVRGFRQTEKWDFDVFWVQPVVPNTNRPAAAADANKFDSVDYHQNFVGAWGTYRPKKGQVVDLYYLMLDDTNTYSVLGLPRGNFTRHTTGGRYAGNEGNFLFDTEAALQFGSQNGRDVFAAMATHGVGYNFKDTTWSPTVWAYYDYASGGNPTNGSGTDHTFNQLFPFGHYYMGWIDAVGRQNIHDLNFHLYLYPTKWLTAWVQYHNFWLADKKDALYNTAGNPIRYDPTGRSGSYVGQEVDYVFNFHLSKHADVLTGYCALYGGEFLKNTASKTNAVNSGLFFLQFSYKW</sequence>
<proteinExistence type="predicted"/>
<organism evidence="4 5">
    <name type="scientific">Frigoriglobus tundricola</name>
    <dbReference type="NCBI Taxonomy" id="2774151"/>
    <lineage>
        <taxon>Bacteria</taxon>
        <taxon>Pseudomonadati</taxon>
        <taxon>Planctomycetota</taxon>
        <taxon>Planctomycetia</taxon>
        <taxon>Gemmatales</taxon>
        <taxon>Gemmataceae</taxon>
        <taxon>Frigoriglobus</taxon>
    </lineage>
</organism>
<feature type="domain" description="Alginate export" evidence="3">
    <location>
        <begin position="171"/>
        <end position="562"/>
    </location>
</feature>
<dbReference type="KEGG" id="ftj:FTUN_5077"/>
<reference evidence="5" key="1">
    <citation type="submission" date="2020-05" db="EMBL/GenBank/DDBJ databases">
        <title>Frigoriglobus tundricola gen. nov., sp. nov., a psychrotolerant cellulolytic planctomycete of the family Gemmataceae with two divergent copies of 16S rRNA gene.</title>
        <authorList>
            <person name="Kulichevskaya I.S."/>
            <person name="Ivanova A.A."/>
            <person name="Naumoff D.G."/>
            <person name="Beletsky A.V."/>
            <person name="Rijpstra W.I.C."/>
            <person name="Sinninghe Damste J.S."/>
            <person name="Mardanov A.V."/>
            <person name="Ravin N.V."/>
            <person name="Dedysh S.N."/>
        </authorList>
    </citation>
    <scope>NUCLEOTIDE SEQUENCE [LARGE SCALE GENOMIC DNA]</scope>
    <source>
        <strain evidence="5">PL17</strain>
    </source>
</reference>
<feature type="chain" id="PRO_5026891608" description="Alginate export domain-containing protein" evidence="2">
    <location>
        <begin position="27"/>
        <end position="578"/>
    </location>
</feature>
<protein>
    <recommendedName>
        <fullName evidence="3">Alginate export domain-containing protein</fullName>
    </recommendedName>
</protein>
<name>A0A6M5YWB4_9BACT</name>
<evidence type="ECO:0000313" key="5">
    <source>
        <dbReference type="Proteomes" id="UP000503447"/>
    </source>
</evidence>
<feature type="signal peptide" evidence="2">
    <location>
        <begin position="1"/>
        <end position="26"/>
    </location>
</feature>
<dbReference type="RefSeq" id="WP_171472857.1">
    <property type="nucleotide sequence ID" value="NZ_CP053452.2"/>
</dbReference>
<feature type="compositionally biased region" description="Low complexity" evidence="1">
    <location>
        <begin position="56"/>
        <end position="67"/>
    </location>
</feature>
<dbReference type="Proteomes" id="UP000503447">
    <property type="component" value="Chromosome"/>
</dbReference>
<keyword evidence="5" id="KW-1185">Reference proteome</keyword>
<feature type="region of interest" description="Disordered" evidence="1">
    <location>
        <begin position="41"/>
        <end position="70"/>
    </location>
</feature>
<dbReference type="EMBL" id="CP053452">
    <property type="protein sequence ID" value="QJW97503.1"/>
    <property type="molecule type" value="Genomic_DNA"/>
</dbReference>
<feature type="compositionally biased region" description="Pro residues" evidence="1">
    <location>
        <begin position="46"/>
        <end position="55"/>
    </location>
</feature>
<evidence type="ECO:0000313" key="4">
    <source>
        <dbReference type="EMBL" id="QJW97503.1"/>
    </source>
</evidence>
<dbReference type="Pfam" id="PF13372">
    <property type="entry name" value="Alginate_exp"/>
    <property type="match status" value="1"/>
</dbReference>
<accession>A0A6M5YWB4</accession>
<dbReference type="InterPro" id="IPR025388">
    <property type="entry name" value="Alginate_export_dom"/>
</dbReference>
<dbReference type="Gene3D" id="2.40.160.100">
    <property type="match status" value="1"/>
</dbReference>